<protein>
    <submittedName>
        <fullName evidence="1">TFIIB-type zinc ribbon-containing protein</fullName>
    </submittedName>
</protein>
<keyword evidence="2" id="KW-1185">Reference proteome</keyword>
<sequence length="235" mass="25755">MKVRGRRECTQCGTRWSYYETGEVTCPNCGSLRSRGVDERTRHTDHPVTLDLTAARAAADDDLLEAASAAAERCREYVRRTGFINEGRLKPLSDTYLAATELVHVAGDLRRAMRVTDDEELYLLALLRGADLDDRPAPSDVPDSLRAARGLAYAAAVEAYRGDVRTHLDDHPDELAGRVLGRLRDQAKRVEALDGEVSTATSERLARAAQDLGAYLIDGDEDALAAAEERLDAVT</sequence>
<accession>A0ABD6A3S5</accession>
<dbReference type="Proteomes" id="UP001596547">
    <property type="component" value="Unassembled WGS sequence"/>
</dbReference>
<gene>
    <name evidence="1" type="ORF">ACFQPE_00475</name>
</gene>
<evidence type="ECO:0000313" key="2">
    <source>
        <dbReference type="Proteomes" id="UP001596547"/>
    </source>
</evidence>
<dbReference type="EMBL" id="JBHTBF010000001">
    <property type="protein sequence ID" value="MFC7315274.1"/>
    <property type="molecule type" value="Genomic_DNA"/>
</dbReference>
<dbReference type="GeneID" id="79314233"/>
<reference evidence="1 2" key="1">
    <citation type="journal article" date="2019" name="Int. J. Syst. Evol. Microbiol.">
        <title>The Global Catalogue of Microorganisms (GCM) 10K type strain sequencing project: providing services to taxonomists for standard genome sequencing and annotation.</title>
        <authorList>
            <consortium name="The Broad Institute Genomics Platform"/>
            <consortium name="The Broad Institute Genome Sequencing Center for Infectious Disease"/>
            <person name="Wu L."/>
            <person name="Ma J."/>
        </authorList>
    </citation>
    <scope>NUCLEOTIDE SEQUENCE [LARGE SCALE GENOMIC DNA]</scope>
    <source>
        <strain evidence="1 2">PSR21</strain>
    </source>
</reference>
<name>A0ABD6A3S5_9EURY</name>
<proteinExistence type="predicted"/>
<dbReference type="RefSeq" id="WP_276304679.1">
    <property type="nucleotide sequence ID" value="NZ_CP119992.1"/>
</dbReference>
<comment type="caution">
    <text evidence="1">The sequence shown here is derived from an EMBL/GenBank/DDBJ whole genome shotgun (WGS) entry which is preliminary data.</text>
</comment>
<evidence type="ECO:0000313" key="1">
    <source>
        <dbReference type="EMBL" id="MFC7315274.1"/>
    </source>
</evidence>
<dbReference type="Pfam" id="PF23430">
    <property type="entry name" value="DUF7117"/>
    <property type="match status" value="1"/>
</dbReference>
<organism evidence="1 2">
    <name type="scientific">Halomarina halobia</name>
    <dbReference type="NCBI Taxonomy" id="3033386"/>
    <lineage>
        <taxon>Archaea</taxon>
        <taxon>Methanobacteriati</taxon>
        <taxon>Methanobacteriota</taxon>
        <taxon>Stenosarchaea group</taxon>
        <taxon>Halobacteria</taxon>
        <taxon>Halobacteriales</taxon>
        <taxon>Natronomonadaceae</taxon>
        <taxon>Halomarina</taxon>
    </lineage>
</organism>
<dbReference type="AlphaFoldDB" id="A0ABD6A3S5"/>
<dbReference type="InterPro" id="IPR055541">
    <property type="entry name" value="DUF7117"/>
</dbReference>